<evidence type="ECO:0000313" key="2">
    <source>
        <dbReference type="Proteomes" id="UP000824633"/>
    </source>
</evidence>
<dbReference type="CDD" id="cd14667">
    <property type="entry name" value="3D_containing_proteins"/>
    <property type="match status" value="1"/>
</dbReference>
<accession>A0ABM7T8X7</accession>
<dbReference type="InterPro" id="IPR059180">
    <property type="entry name" value="3D_YorM"/>
</dbReference>
<dbReference type="Proteomes" id="UP000824633">
    <property type="component" value="Chromosome"/>
</dbReference>
<keyword evidence="2" id="KW-1185">Reference proteome</keyword>
<gene>
    <name evidence="1" type="ORF">psyc5s11_38720</name>
</gene>
<evidence type="ECO:0008006" key="3">
    <source>
        <dbReference type="Google" id="ProtNLM"/>
    </source>
</evidence>
<sequence>MLRVNRLLCLLSILFIFNTYTISTITTFNALATKVVEDNNIEIVHKDQTELIENPIELQDEKFKQKEIAMQKEKEEKKNEPELKEFILTFYTSLESENSSAGAVTCQNKPLSPGGVANNVIPQNTKIYLESYGLVIVNDKGSDKYFGVDNRLDVFIAREPGESDTQYSHRVNSYGVQKVQGYIVI</sequence>
<reference evidence="2" key="1">
    <citation type="submission" date="2021-07" db="EMBL/GenBank/DDBJ databases">
        <title>Complete genome sequencing of a Clostridium isolate.</title>
        <authorList>
            <person name="Ueki A."/>
            <person name="Tonouchi A."/>
        </authorList>
    </citation>
    <scope>NUCLEOTIDE SEQUENCE [LARGE SCALE GENOMIC DNA]</scope>
    <source>
        <strain evidence="2">C5S11</strain>
    </source>
</reference>
<dbReference type="RefSeq" id="WP_224034122.1">
    <property type="nucleotide sequence ID" value="NZ_AP024849.1"/>
</dbReference>
<name>A0ABM7T8X7_9CLOT</name>
<dbReference type="EMBL" id="AP024849">
    <property type="protein sequence ID" value="BCZ47805.1"/>
    <property type="molecule type" value="Genomic_DNA"/>
</dbReference>
<proteinExistence type="predicted"/>
<organism evidence="1 2">
    <name type="scientific">Clostridium gelidum</name>
    <dbReference type="NCBI Taxonomy" id="704125"/>
    <lineage>
        <taxon>Bacteria</taxon>
        <taxon>Bacillati</taxon>
        <taxon>Bacillota</taxon>
        <taxon>Clostridia</taxon>
        <taxon>Eubacteriales</taxon>
        <taxon>Clostridiaceae</taxon>
        <taxon>Clostridium</taxon>
    </lineage>
</organism>
<protein>
    <recommendedName>
        <fullName evidence="3">3D domain-containing protein</fullName>
    </recommendedName>
</protein>
<evidence type="ECO:0000313" key="1">
    <source>
        <dbReference type="EMBL" id="BCZ47805.1"/>
    </source>
</evidence>